<protein>
    <submittedName>
        <fullName evidence="6">Mycofactocin system GMC family oxidoreductase MftG</fullName>
    </submittedName>
</protein>
<sequence>MTDPAAGPFDVIVVGAGSAGSVVAGRLAENPAVRVLLIEAGPPALSPGPVGVLPVGPGADGLLRYRDEVAPGTWIAAARGGRVGGGSAVNGAYLLRARPPDFASWPPGWDAATMSGCYDRIRLPRTVRPPTVWHPASRAVVEAAVEQGYRFRLDLDDPEPEGAGVVGAVAVNVLGGRRIDVAERYLAPRSNLRVLTGRAVRRVLLAGRGDGLRAVGVELTDGATVSAGRIVLSAGAVGTPRVLHRSGIGPAPDLRRAGISVVVDLPGVGRGGTDHPEVTVALDAERLPTAAGAATDRPLLEVAVEAHLPAGAVELRPYTAPFGVVIPGVVDPLLRIGVSAMGSRAPVAVSVAVDPAEPAFVRRTPSAADDAALAAGVALARELVPTLPGPPDRSAPLHLCGTARMGVDGDRGAVVDAGLRVRGVDGLYVADGSAVPVVPSRGPHATVIALAERFVLIATTDSGPLRA</sequence>
<gene>
    <name evidence="6" type="primary">mftG</name>
    <name evidence="6" type="ORF">GCM10023147_32330</name>
</gene>
<name>A0ABP8JWV4_9ACTN</name>
<feature type="domain" description="Glucose-methanol-choline oxidoreductase N-terminal" evidence="5">
    <location>
        <begin position="235"/>
        <end position="249"/>
    </location>
</feature>
<dbReference type="InterPro" id="IPR012132">
    <property type="entry name" value="GMC_OxRdtase"/>
</dbReference>
<comment type="cofactor">
    <cofactor evidence="1">
        <name>FAD</name>
        <dbReference type="ChEBI" id="CHEBI:57692"/>
    </cofactor>
</comment>
<evidence type="ECO:0000259" key="5">
    <source>
        <dbReference type="PROSITE" id="PS00624"/>
    </source>
</evidence>
<evidence type="ECO:0000256" key="2">
    <source>
        <dbReference type="ARBA" id="ARBA00010790"/>
    </source>
</evidence>
<keyword evidence="4" id="KW-0274">FAD</keyword>
<evidence type="ECO:0000313" key="6">
    <source>
        <dbReference type="EMBL" id="GAA4397210.1"/>
    </source>
</evidence>
<reference evidence="7" key="1">
    <citation type="journal article" date="2019" name="Int. J. Syst. Evol. Microbiol.">
        <title>The Global Catalogue of Microorganisms (GCM) 10K type strain sequencing project: providing services to taxonomists for standard genome sequencing and annotation.</title>
        <authorList>
            <consortium name="The Broad Institute Genomics Platform"/>
            <consortium name="The Broad Institute Genome Sequencing Center for Infectious Disease"/>
            <person name="Wu L."/>
            <person name="Ma J."/>
        </authorList>
    </citation>
    <scope>NUCLEOTIDE SEQUENCE [LARGE SCALE GENOMIC DNA]</scope>
    <source>
        <strain evidence="7">JCM 17688</strain>
    </source>
</reference>
<dbReference type="Pfam" id="PF00732">
    <property type="entry name" value="GMC_oxred_N"/>
    <property type="match status" value="1"/>
</dbReference>
<comment type="similarity">
    <text evidence="2">Belongs to the GMC oxidoreductase family.</text>
</comment>
<evidence type="ECO:0000313" key="7">
    <source>
        <dbReference type="Proteomes" id="UP001500635"/>
    </source>
</evidence>
<dbReference type="EMBL" id="BAABFR010000054">
    <property type="protein sequence ID" value="GAA4397210.1"/>
    <property type="molecule type" value="Genomic_DNA"/>
</dbReference>
<keyword evidence="3" id="KW-0285">Flavoprotein</keyword>
<evidence type="ECO:0000256" key="3">
    <source>
        <dbReference type="ARBA" id="ARBA00022630"/>
    </source>
</evidence>
<dbReference type="PANTHER" id="PTHR11552:SF147">
    <property type="entry name" value="CHOLINE DEHYDROGENASE, MITOCHONDRIAL"/>
    <property type="match status" value="1"/>
</dbReference>
<keyword evidence="7" id="KW-1185">Reference proteome</keyword>
<dbReference type="Gene3D" id="3.30.410.40">
    <property type="match status" value="1"/>
</dbReference>
<dbReference type="PANTHER" id="PTHR11552">
    <property type="entry name" value="GLUCOSE-METHANOL-CHOLINE GMC OXIDOREDUCTASE"/>
    <property type="match status" value="1"/>
</dbReference>
<dbReference type="Proteomes" id="UP001500635">
    <property type="component" value="Unassembled WGS sequence"/>
</dbReference>
<dbReference type="SUPFAM" id="SSF51905">
    <property type="entry name" value="FAD/NAD(P)-binding domain"/>
    <property type="match status" value="1"/>
</dbReference>
<evidence type="ECO:0000256" key="4">
    <source>
        <dbReference type="ARBA" id="ARBA00022827"/>
    </source>
</evidence>
<evidence type="ECO:0000256" key="1">
    <source>
        <dbReference type="ARBA" id="ARBA00001974"/>
    </source>
</evidence>
<dbReference type="Pfam" id="PF05199">
    <property type="entry name" value="GMC_oxred_C"/>
    <property type="match status" value="1"/>
</dbReference>
<accession>A0ABP8JWV4</accession>
<dbReference type="PIRSF" id="PIRSF000137">
    <property type="entry name" value="Alcohol_oxidase"/>
    <property type="match status" value="1"/>
</dbReference>
<dbReference type="PROSITE" id="PS00624">
    <property type="entry name" value="GMC_OXRED_2"/>
    <property type="match status" value="1"/>
</dbReference>
<organism evidence="6 7">
    <name type="scientific">Tsukamurella soli</name>
    <dbReference type="NCBI Taxonomy" id="644556"/>
    <lineage>
        <taxon>Bacteria</taxon>
        <taxon>Bacillati</taxon>
        <taxon>Actinomycetota</taxon>
        <taxon>Actinomycetes</taxon>
        <taxon>Mycobacteriales</taxon>
        <taxon>Tsukamurellaceae</taxon>
        <taxon>Tsukamurella</taxon>
    </lineage>
</organism>
<dbReference type="RefSeq" id="WP_344997813.1">
    <property type="nucleotide sequence ID" value="NZ_BAABFR010000054.1"/>
</dbReference>
<dbReference type="InterPro" id="IPR000172">
    <property type="entry name" value="GMC_OxRdtase_N"/>
</dbReference>
<dbReference type="Gene3D" id="3.50.50.60">
    <property type="entry name" value="FAD/NAD(P)-binding domain"/>
    <property type="match status" value="2"/>
</dbReference>
<dbReference type="InterPro" id="IPR036188">
    <property type="entry name" value="FAD/NAD-bd_sf"/>
</dbReference>
<dbReference type="InterPro" id="IPR007867">
    <property type="entry name" value="GMC_OxRtase_C"/>
</dbReference>
<comment type="caution">
    <text evidence="6">The sequence shown here is derived from an EMBL/GenBank/DDBJ whole genome shotgun (WGS) entry which is preliminary data.</text>
</comment>
<proteinExistence type="inferred from homology"/>